<feature type="transmembrane region" description="Helical" evidence="1">
    <location>
        <begin position="20"/>
        <end position="39"/>
    </location>
</feature>
<protein>
    <recommendedName>
        <fullName evidence="4">Adenylosuccinate synthetase</fullName>
    </recommendedName>
</protein>
<dbReference type="AlphaFoldDB" id="G0J037"/>
<keyword evidence="1" id="KW-1133">Transmembrane helix</keyword>
<dbReference type="Proteomes" id="UP000001635">
    <property type="component" value="Chromosome"/>
</dbReference>
<sequence>MKNLFLRIIDNYKVKANDNFLQRLALTFIALIPFPLLAQIQKGLPKPTDPVDPSKTSDLVIFIILPIVVLILFFFWRRAKKNRRDQ</sequence>
<evidence type="ECO:0008006" key="4">
    <source>
        <dbReference type="Google" id="ProtNLM"/>
    </source>
</evidence>
<evidence type="ECO:0000313" key="3">
    <source>
        <dbReference type="Proteomes" id="UP000001635"/>
    </source>
</evidence>
<proteinExistence type="predicted"/>
<dbReference type="RefSeq" id="WP_014021585.1">
    <property type="nucleotide sequence ID" value="NC_015914.1"/>
</dbReference>
<reference evidence="3" key="1">
    <citation type="submission" date="2011-07" db="EMBL/GenBank/DDBJ databases">
        <title>The complete genome of Cyclobacterium marinum DSM 745.</title>
        <authorList>
            <person name="Lucas S."/>
            <person name="Han J."/>
            <person name="Lapidus A."/>
            <person name="Bruce D."/>
            <person name="Goodwin L."/>
            <person name="Pitluck S."/>
            <person name="Peters L."/>
            <person name="Kyrpides N."/>
            <person name="Mavromatis K."/>
            <person name="Ivanova N."/>
            <person name="Ovchinnikova G."/>
            <person name="Chertkov O."/>
            <person name="Detter J.C."/>
            <person name="Tapia R."/>
            <person name="Han C."/>
            <person name="Land M."/>
            <person name="Hauser L."/>
            <person name="Markowitz V."/>
            <person name="Cheng J.-F."/>
            <person name="Hugenholtz P."/>
            <person name="Woyke T."/>
            <person name="Wu D."/>
            <person name="Tindall B."/>
            <person name="Schuetze A."/>
            <person name="Brambilla E."/>
            <person name="Klenk H.-P."/>
            <person name="Eisen J.A."/>
        </authorList>
    </citation>
    <scope>NUCLEOTIDE SEQUENCE [LARGE SCALE GENOMIC DNA]</scope>
    <source>
        <strain evidence="3">ATCC 25205 / DSM 745 / LMG 13164 / NCIMB 1802</strain>
    </source>
</reference>
<dbReference type="eggNOG" id="ENOG502ZUG2">
    <property type="taxonomic scope" value="Bacteria"/>
</dbReference>
<evidence type="ECO:0000256" key="1">
    <source>
        <dbReference type="SAM" id="Phobius"/>
    </source>
</evidence>
<feature type="transmembrane region" description="Helical" evidence="1">
    <location>
        <begin position="59"/>
        <end position="76"/>
    </location>
</feature>
<keyword evidence="1" id="KW-0472">Membrane</keyword>
<dbReference type="KEGG" id="cmr:Cycma_3578"/>
<dbReference type="EMBL" id="CP002955">
    <property type="protein sequence ID" value="AEL27298.1"/>
    <property type="molecule type" value="Genomic_DNA"/>
</dbReference>
<name>G0J037_CYCMS</name>
<accession>G0J037</accession>
<organism evidence="2 3">
    <name type="scientific">Cyclobacterium marinum (strain ATCC 25205 / DSM 745 / LMG 13164 / NCIMB 1802)</name>
    <name type="common">Flectobacillus marinus</name>
    <dbReference type="NCBI Taxonomy" id="880070"/>
    <lineage>
        <taxon>Bacteria</taxon>
        <taxon>Pseudomonadati</taxon>
        <taxon>Bacteroidota</taxon>
        <taxon>Cytophagia</taxon>
        <taxon>Cytophagales</taxon>
        <taxon>Cyclobacteriaceae</taxon>
        <taxon>Cyclobacterium</taxon>
    </lineage>
</organism>
<dbReference type="HOGENOM" id="CLU_2492650_0_0_10"/>
<keyword evidence="3" id="KW-1185">Reference proteome</keyword>
<keyword evidence="1" id="KW-0812">Transmembrane</keyword>
<dbReference type="OrthoDB" id="9998867at2"/>
<gene>
    <name evidence="2" type="ordered locus">Cycma_3578</name>
</gene>
<evidence type="ECO:0000313" key="2">
    <source>
        <dbReference type="EMBL" id="AEL27298.1"/>
    </source>
</evidence>